<reference evidence="1" key="1">
    <citation type="submission" date="2021-06" db="EMBL/GenBank/DDBJ databases">
        <authorList>
            <person name="Kallberg Y."/>
            <person name="Tangrot J."/>
            <person name="Rosling A."/>
        </authorList>
    </citation>
    <scope>NUCLEOTIDE SEQUENCE</scope>
    <source>
        <strain evidence="1">IL203A</strain>
    </source>
</reference>
<dbReference type="Proteomes" id="UP000789702">
    <property type="component" value="Unassembled WGS sequence"/>
</dbReference>
<dbReference type="EMBL" id="CAJVPU010044302">
    <property type="protein sequence ID" value="CAG8747420.1"/>
    <property type="molecule type" value="Genomic_DNA"/>
</dbReference>
<comment type="caution">
    <text evidence="1">The sequence shown here is derived from an EMBL/GenBank/DDBJ whole genome shotgun (WGS) entry which is preliminary data.</text>
</comment>
<organism evidence="1 2">
    <name type="scientific">Dentiscutata heterogama</name>
    <dbReference type="NCBI Taxonomy" id="1316150"/>
    <lineage>
        <taxon>Eukaryota</taxon>
        <taxon>Fungi</taxon>
        <taxon>Fungi incertae sedis</taxon>
        <taxon>Mucoromycota</taxon>
        <taxon>Glomeromycotina</taxon>
        <taxon>Glomeromycetes</taxon>
        <taxon>Diversisporales</taxon>
        <taxon>Gigasporaceae</taxon>
        <taxon>Dentiscutata</taxon>
    </lineage>
</organism>
<proteinExistence type="predicted"/>
<evidence type="ECO:0000313" key="1">
    <source>
        <dbReference type="EMBL" id="CAG8747420.1"/>
    </source>
</evidence>
<sequence>WASQFTPNNYPNDVIPPKQQQQSKGAQYCLWLTGFVISVIGKSYQKGIYAAEK</sequence>
<feature type="non-terminal residue" evidence="1">
    <location>
        <position position="1"/>
    </location>
</feature>
<keyword evidence="2" id="KW-1185">Reference proteome</keyword>
<accession>A0ACA9QGJ5</accession>
<evidence type="ECO:0000313" key="2">
    <source>
        <dbReference type="Proteomes" id="UP000789702"/>
    </source>
</evidence>
<protein>
    <submittedName>
        <fullName evidence="1">15127_t:CDS:1</fullName>
    </submittedName>
</protein>
<name>A0ACA9QGJ5_9GLOM</name>
<gene>
    <name evidence="1" type="ORF">DHETER_LOCUS14429</name>
</gene>